<dbReference type="Proteomes" id="UP000248706">
    <property type="component" value="Unassembled WGS sequence"/>
</dbReference>
<protein>
    <submittedName>
        <fullName evidence="8">Acetoacetate--CoA ligase</fullName>
    </submittedName>
</protein>
<evidence type="ECO:0000256" key="2">
    <source>
        <dbReference type="ARBA" id="ARBA00022598"/>
    </source>
</evidence>
<dbReference type="Gene3D" id="3.40.50.12780">
    <property type="entry name" value="N-terminal domain of ligase-like"/>
    <property type="match status" value="1"/>
</dbReference>
<dbReference type="InterPro" id="IPR005914">
    <property type="entry name" value="Acac_CoA_synth"/>
</dbReference>
<dbReference type="CDD" id="cd05943">
    <property type="entry name" value="AACS"/>
    <property type="match status" value="1"/>
</dbReference>
<comment type="similarity">
    <text evidence="1">Belongs to the ATP-dependent AMP-binding enzyme family.</text>
</comment>
<dbReference type="Pfam" id="PF00501">
    <property type="entry name" value="AMP-binding"/>
    <property type="match status" value="1"/>
</dbReference>
<evidence type="ECO:0000313" key="8">
    <source>
        <dbReference type="EMBL" id="RAQ95538.1"/>
    </source>
</evidence>
<dbReference type="Pfam" id="PF16177">
    <property type="entry name" value="ACAS_N"/>
    <property type="match status" value="1"/>
</dbReference>
<keyword evidence="4" id="KW-0067">ATP-binding</keyword>
<dbReference type="InterPro" id="IPR000873">
    <property type="entry name" value="AMP-dep_synth/lig_dom"/>
</dbReference>
<dbReference type="Gene3D" id="3.30.300.30">
    <property type="match status" value="1"/>
</dbReference>
<dbReference type="RefSeq" id="WP_112428356.1">
    <property type="nucleotide sequence ID" value="NZ_MCIF01000002.1"/>
</dbReference>
<dbReference type="GO" id="GO:0006629">
    <property type="term" value="P:lipid metabolic process"/>
    <property type="evidence" value="ECO:0007669"/>
    <property type="project" value="InterPro"/>
</dbReference>
<dbReference type="AlphaFoldDB" id="A0A328VCR7"/>
<evidence type="ECO:0000256" key="3">
    <source>
        <dbReference type="ARBA" id="ARBA00022741"/>
    </source>
</evidence>
<dbReference type="InterPro" id="IPR045851">
    <property type="entry name" value="AMP-bd_C_sf"/>
</dbReference>
<dbReference type="PANTHER" id="PTHR42921:SF1">
    <property type="entry name" value="ACETOACETYL-COA SYNTHETASE"/>
    <property type="match status" value="1"/>
</dbReference>
<dbReference type="InterPro" id="IPR025110">
    <property type="entry name" value="AMP-bd_C"/>
</dbReference>
<feature type="domain" description="Acetyl-coenzyme A synthetase N-terminal" evidence="7">
    <location>
        <begin position="43"/>
        <end position="97"/>
    </location>
</feature>
<dbReference type="Pfam" id="PF13193">
    <property type="entry name" value="AMP-binding_C"/>
    <property type="match status" value="1"/>
</dbReference>
<keyword evidence="9" id="KW-1185">Reference proteome</keyword>
<keyword evidence="2 8" id="KW-0436">Ligase</keyword>
<name>A0A328VCR7_9CHLR</name>
<proteinExistence type="inferred from homology"/>
<evidence type="ECO:0000256" key="1">
    <source>
        <dbReference type="ARBA" id="ARBA00006432"/>
    </source>
</evidence>
<dbReference type="PROSITE" id="PS00455">
    <property type="entry name" value="AMP_BINDING"/>
    <property type="match status" value="1"/>
</dbReference>
<dbReference type="EMBL" id="MCIF01000002">
    <property type="protein sequence ID" value="RAQ95538.1"/>
    <property type="molecule type" value="Genomic_DNA"/>
</dbReference>
<dbReference type="OrthoDB" id="9778383at2"/>
<accession>A0A328VCR7</accession>
<dbReference type="InterPro" id="IPR020845">
    <property type="entry name" value="AMP-binding_CS"/>
</dbReference>
<feature type="domain" description="AMP-dependent synthetase/ligase" evidence="5">
    <location>
        <begin position="103"/>
        <end position="477"/>
    </location>
</feature>
<evidence type="ECO:0000256" key="4">
    <source>
        <dbReference type="ARBA" id="ARBA00022840"/>
    </source>
</evidence>
<evidence type="ECO:0000259" key="6">
    <source>
        <dbReference type="Pfam" id="PF13193"/>
    </source>
</evidence>
<dbReference type="InterPro" id="IPR032387">
    <property type="entry name" value="ACAS_N"/>
</dbReference>
<organism evidence="8 9">
    <name type="scientific">Thermogemmatispora tikiterensis</name>
    <dbReference type="NCBI Taxonomy" id="1825093"/>
    <lineage>
        <taxon>Bacteria</taxon>
        <taxon>Bacillati</taxon>
        <taxon>Chloroflexota</taxon>
        <taxon>Ktedonobacteria</taxon>
        <taxon>Thermogemmatisporales</taxon>
        <taxon>Thermogemmatisporaceae</taxon>
        <taxon>Thermogemmatispora</taxon>
    </lineage>
</organism>
<dbReference type="NCBIfam" id="NF002937">
    <property type="entry name" value="PRK03584.1"/>
    <property type="match status" value="1"/>
</dbReference>
<dbReference type="SUPFAM" id="SSF56801">
    <property type="entry name" value="Acetyl-CoA synthetase-like"/>
    <property type="match status" value="1"/>
</dbReference>
<dbReference type="NCBIfam" id="TIGR01217">
    <property type="entry name" value="ac_ac_CoA_syn"/>
    <property type="match status" value="1"/>
</dbReference>
<dbReference type="GO" id="GO:0030729">
    <property type="term" value="F:acetoacetate-CoA ligase activity"/>
    <property type="evidence" value="ECO:0007669"/>
    <property type="project" value="InterPro"/>
</dbReference>
<dbReference type="GO" id="GO:0005524">
    <property type="term" value="F:ATP binding"/>
    <property type="evidence" value="ECO:0007669"/>
    <property type="project" value="UniProtKB-KW"/>
</dbReference>
<dbReference type="PANTHER" id="PTHR42921">
    <property type="entry name" value="ACETOACETYL-COA SYNTHETASE"/>
    <property type="match status" value="1"/>
</dbReference>
<dbReference type="InterPro" id="IPR042099">
    <property type="entry name" value="ANL_N_sf"/>
</dbReference>
<feature type="domain" description="AMP-binding enzyme C-terminal" evidence="6">
    <location>
        <begin position="545"/>
        <end position="619"/>
    </location>
</feature>
<reference evidence="8 9" key="1">
    <citation type="submission" date="2016-08" db="EMBL/GenBank/DDBJ databases">
        <title>Analysis of Carbohydrate Active Enzymes in Thermogemmatispora T81 Reveals Carbohydrate Degradation Ability.</title>
        <authorList>
            <person name="Tomazini A."/>
            <person name="Lal S."/>
            <person name="Stott M."/>
            <person name="Henrissat B."/>
            <person name="Polikarpov I."/>
            <person name="Sparling R."/>
            <person name="Levin D.B."/>
        </authorList>
    </citation>
    <scope>NUCLEOTIDE SEQUENCE [LARGE SCALE GENOMIC DNA]</scope>
    <source>
        <strain evidence="8 9">T81</strain>
    </source>
</reference>
<evidence type="ECO:0000259" key="5">
    <source>
        <dbReference type="Pfam" id="PF00501"/>
    </source>
</evidence>
<sequence>MSTSFNAEQPLWEPSEELKEQANITHYMRWLAEQRGKQFASRHELWEWSVADLEGFWSSLWDYFQIQASQPYTQVLASRSMPGARWFPGAELNYAQHVFRQASAEHPAIIFRSEREPWRTLSWKELEQAVGAVAQALRQLGIKRGDRVVAYLPNIPETVIAFLACASLGAIWSSCSPDFGTSSVVDRFQQIEPRVLFAVDGYQYNGRSFDRRGVLAELQTALPTLEHTIIIPYLHATPEEARAGLSKTIPWSSLLAQPAPLTFEQVPFEHPLWVLYSSGTTGLPKAIVQGQGGILLEHLKVLSLESNLKPGDRFFWFTSTGWMMWNFLVSGLLVGATILLYDGAPGYPDMNTLWRFAQDSGMNLFGTSAAYISGCMKAGIEPGKEFDLSQLRCIGSTGSPLPPEGFRWIYEHVKRDVWLASVSGGTDVCSAFVGGCVLLPVYAGEIQCRALGARVEAFDEEGRSLIDEVGELVVTAPMPSMPLFFWNDPDNRRYRESYFEMYPGVWRHGDWIKITPRGGAIIYGRSDSTINRQGIRMGSSEIYRVVESFPEVLDSLVVGVERPGGGYYLPLFVVLREGVRLDEDLQRRLKEALRREISPHHVPDEIIAIPEVPRTLSGKKMEVPVKKLLLGMPLEKAASPDAMSNPQAIQFFVDFARQLQARSGSTP</sequence>
<gene>
    <name evidence="8" type="ORF">A4R35_08320</name>
</gene>
<comment type="caution">
    <text evidence="8">The sequence shown here is derived from an EMBL/GenBank/DDBJ whole genome shotgun (WGS) entry which is preliminary data.</text>
</comment>
<evidence type="ECO:0000259" key="7">
    <source>
        <dbReference type="Pfam" id="PF16177"/>
    </source>
</evidence>
<keyword evidence="3" id="KW-0547">Nucleotide-binding</keyword>
<evidence type="ECO:0000313" key="9">
    <source>
        <dbReference type="Proteomes" id="UP000248706"/>
    </source>
</evidence>